<feature type="active site" evidence="9">
    <location>
        <position position="246"/>
    </location>
</feature>
<dbReference type="AlphaFoldDB" id="A0A3M0HWT8"/>
<protein>
    <recommendedName>
        <fullName evidence="9">Beta-ketoacyl-[acyl-carrier-protein] synthase III</fullName>
        <shortName evidence="9">Beta-ketoacyl-ACP synthase III</shortName>
        <shortName evidence="9">KAS III</shortName>
        <ecNumber evidence="9">2.3.1.180</ecNumber>
    </recommendedName>
    <alternativeName>
        <fullName evidence="9">3-oxoacyl-[acyl-carrier-protein] synthase 3</fullName>
    </alternativeName>
    <alternativeName>
        <fullName evidence="9">3-oxoacyl-[acyl-carrier-protein] synthase III</fullName>
    </alternativeName>
</protein>
<keyword evidence="6 9" id="KW-0443">Lipid metabolism</keyword>
<evidence type="ECO:0000256" key="7">
    <source>
        <dbReference type="ARBA" id="ARBA00023160"/>
    </source>
</evidence>
<accession>A0A3M0HWT8</accession>
<comment type="function">
    <text evidence="9">Catalyzes the condensation reaction of fatty acid synthesis by the addition to an acyl acceptor of two carbons from malonyl-ACP. Catalyzes the first condensation reaction which initiates fatty acid synthesis and may therefore play a role in governing the total rate of fatty acid production. Possesses both acetoacetyl-ACP synthase and acetyl transacylase activities. Its substrate specificity determines the biosynthesis of branched-chain and/or straight-chain of fatty acids.</text>
</comment>
<dbReference type="GO" id="GO:0033818">
    <property type="term" value="F:beta-ketoacyl-acyl-carrier-protein synthase III activity"/>
    <property type="evidence" value="ECO:0007669"/>
    <property type="project" value="UniProtKB-UniRule"/>
</dbReference>
<dbReference type="PANTHER" id="PTHR34069">
    <property type="entry name" value="3-OXOACYL-[ACYL-CARRIER-PROTEIN] SYNTHASE 3"/>
    <property type="match status" value="1"/>
</dbReference>
<evidence type="ECO:0000256" key="3">
    <source>
        <dbReference type="ARBA" id="ARBA00022516"/>
    </source>
</evidence>
<evidence type="ECO:0000256" key="10">
    <source>
        <dbReference type="SAM" id="MobiDB-lite"/>
    </source>
</evidence>
<evidence type="ECO:0000256" key="5">
    <source>
        <dbReference type="ARBA" id="ARBA00022832"/>
    </source>
</evidence>
<comment type="similarity">
    <text evidence="1 9">Belongs to the thiolase-like superfamily. FabH family.</text>
</comment>
<keyword evidence="2 9" id="KW-0963">Cytoplasm</keyword>
<dbReference type="Proteomes" id="UP000270471">
    <property type="component" value="Unassembled WGS sequence"/>
</dbReference>
<dbReference type="NCBIfam" id="NF006829">
    <property type="entry name" value="PRK09352.1"/>
    <property type="match status" value="1"/>
</dbReference>
<keyword evidence="8 9" id="KW-0012">Acyltransferase</keyword>
<evidence type="ECO:0000256" key="2">
    <source>
        <dbReference type="ARBA" id="ARBA00022490"/>
    </source>
</evidence>
<keyword evidence="4 9" id="KW-0808">Transferase</keyword>
<dbReference type="Pfam" id="PF08541">
    <property type="entry name" value="ACP_syn_III_C"/>
    <property type="match status" value="1"/>
</dbReference>
<dbReference type="InterPro" id="IPR013747">
    <property type="entry name" value="ACP_syn_III_C"/>
</dbReference>
<dbReference type="GO" id="GO:0044550">
    <property type="term" value="P:secondary metabolite biosynthetic process"/>
    <property type="evidence" value="ECO:0007669"/>
    <property type="project" value="TreeGrafter"/>
</dbReference>
<evidence type="ECO:0000259" key="12">
    <source>
        <dbReference type="Pfam" id="PF08545"/>
    </source>
</evidence>
<dbReference type="EMBL" id="PENI01000030">
    <property type="protein sequence ID" value="RMB81517.1"/>
    <property type="molecule type" value="Genomic_DNA"/>
</dbReference>
<dbReference type="UniPathway" id="UPA00094"/>
<dbReference type="InterPro" id="IPR016039">
    <property type="entry name" value="Thiolase-like"/>
</dbReference>
<dbReference type="InterPro" id="IPR004655">
    <property type="entry name" value="FabH"/>
</dbReference>
<reference evidence="13 14" key="1">
    <citation type="submission" date="2017-11" db="EMBL/GenBank/DDBJ databases">
        <title>Draft genome of actinobacteria isolated from guarana (Paullinia cupana (Mart.) Ducke.</title>
        <authorList>
            <person name="Siqueira K.A."/>
            <person name="Liotti R.G."/>
            <person name="Mendes T.A.O."/>
            <person name="Soares M.A."/>
        </authorList>
    </citation>
    <scope>NUCLEOTIDE SEQUENCE [LARGE SCALE GENOMIC DNA]</scope>
    <source>
        <strain evidence="13 14">193</strain>
    </source>
</reference>
<keyword evidence="7 9" id="KW-0275">Fatty acid biosynthesis</keyword>
<evidence type="ECO:0000256" key="4">
    <source>
        <dbReference type="ARBA" id="ARBA00022679"/>
    </source>
</evidence>
<dbReference type="SUPFAM" id="SSF53901">
    <property type="entry name" value="Thiolase-like"/>
    <property type="match status" value="1"/>
</dbReference>
<dbReference type="RefSeq" id="WP_121893711.1">
    <property type="nucleotide sequence ID" value="NZ_PENI01000030.1"/>
</dbReference>
<comment type="domain">
    <text evidence="9">The last Arg residue of the ACP-binding site is essential for the weak association between ACP/AcpP and FabH.</text>
</comment>
<dbReference type="GO" id="GO:0004315">
    <property type="term" value="F:3-oxoacyl-[acyl-carrier-protein] synthase activity"/>
    <property type="evidence" value="ECO:0007669"/>
    <property type="project" value="InterPro"/>
</dbReference>
<comment type="pathway">
    <text evidence="9">Lipid metabolism; fatty acid biosynthesis.</text>
</comment>
<feature type="region of interest" description="ACP-binding" evidence="9">
    <location>
        <begin position="247"/>
        <end position="251"/>
    </location>
</feature>
<evidence type="ECO:0000256" key="1">
    <source>
        <dbReference type="ARBA" id="ARBA00008642"/>
    </source>
</evidence>
<feature type="region of interest" description="Disordered" evidence="10">
    <location>
        <begin position="1"/>
        <end position="20"/>
    </location>
</feature>
<sequence>MSPVLRPRPSGGSRILGVGSRQPDRVVTNAELCARLDTSDEWIRQRVGISERRFADSDESLIDMAVQAGKNALADAGVSPESVDTVIVPNCSMQAQIPNAAARVAHRIGIPDAGAFDLNAGCSGFCYGLAVASDLVRAASARYVLVIGAEKLTDFVDPRDRTTAVIFADGAGAALVGASGTTEIGPVVWGSAGEQAERLRLNENRYIQQAGNTIFRWAITRMPAAAVQALDAVGLTPADMDVLLPHQANLRIIKATEEALRTQGMRDDVIVADDIKYSGNTSAASIPIAFDHLRKESRVKSGDIVVAVAAGAGLTYAGQVFVCP</sequence>
<dbReference type="EC" id="2.3.1.180" evidence="9"/>
<proteinExistence type="inferred from homology"/>
<evidence type="ECO:0000313" key="13">
    <source>
        <dbReference type="EMBL" id="RMB81517.1"/>
    </source>
</evidence>
<evidence type="ECO:0000259" key="11">
    <source>
        <dbReference type="Pfam" id="PF08541"/>
    </source>
</evidence>
<dbReference type="NCBIfam" id="TIGR00747">
    <property type="entry name" value="fabH"/>
    <property type="match status" value="1"/>
</dbReference>
<dbReference type="Gene3D" id="3.40.47.10">
    <property type="match status" value="2"/>
</dbReference>
<dbReference type="GO" id="GO:0005737">
    <property type="term" value="C:cytoplasm"/>
    <property type="evidence" value="ECO:0007669"/>
    <property type="project" value="UniProtKB-SubCell"/>
</dbReference>
<feature type="domain" description="Beta-ketoacyl-[acyl-carrier-protein] synthase III N-terminal" evidence="12">
    <location>
        <begin position="116"/>
        <end position="193"/>
    </location>
</feature>
<evidence type="ECO:0000313" key="14">
    <source>
        <dbReference type="Proteomes" id="UP000270471"/>
    </source>
</evidence>
<comment type="caution">
    <text evidence="13">The sequence shown here is derived from an EMBL/GenBank/DDBJ whole genome shotgun (WGS) entry which is preliminary data.</text>
</comment>
<dbReference type="Pfam" id="PF08545">
    <property type="entry name" value="ACP_syn_III"/>
    <property type="match status" value="1"/>
</dbReference>
<name>A0A3M0HWT8_9ACTN</name>
<dbReference type="PANTHER" id="PTHR34069:SF2">
    <property type="entry name" value="BETA-KETOACYL-[ACYL-CARRIER-PROTEIN] SYNTHASE III"/>
    <property type="match status" value="1"/>
</dbReference>
<keyword evidence="3 9" id="KW-0444">Lipid biosynthesis</keyword>
<comment type="subcellular location">
    <subcellularLocation>
        <location evidence="9">Cytoplasm</location>
    </subcellularLocation>
</comment>
<evidence type="ECO:0000256" key="6">
    <source>
        <dbReference type="ARBA" id="ARBA00023098"/>
    </source>
</evidence>
<feature type="active site" evidence="9">
    <location>
        <position position="122"/>
    </location>
</feature>
<feature type="active site" evidence="9">
    <location>
        <position position="280"/>
    </location>
</feature>
<evidence type="ECO:0000256" key="9">
    <source>
        <dbReference type="HAMAP-Rule" id="MF_01815"/>
    </source>
</evidence>
<organism evidence="13 14">
    <name type="scientific">Streptomyces shenzhenensis</name>
    <dbReference type="NCBI Taxonomy" id="943815"/>
    <lineage>
        <taxon>Bacteria</taxon>
        <taxon>Bacillati</taxon>
        <taxon>Actinomycetota</taxon>
        <taxon>Actinomycetes</taxon>
        <taxon>Kitasatosporales</taxon>
        <taxon>Streptomycetaceae</taxon>
        <taxon>Streptomyces</taxon>
    </lineage>
</organism>
<dbReference type="OrthoDB" id="9815506at2"/>
<comment type="catalytic activity">
    <reaction evidence="9">
        <text>malonyl-[ACP] + acetyl-CoA + H(+) = 3-oxobutanoyl-[ACP] + CO2 + CoA</text>
        <dbReference type="Rhea" id="RHEA:12080"/>
        <dbReference type="Rhea" id="RHEA-COMP:9623"/>
        <dbReference type="Rhea" id="RHEA-COMP:9625"/>
        <dbReference type="ChEBI" id="CHEBI:15378"/>
        <dbReference type="ChEBI" id="CHEBI:16526"/>
        <dbReference type="ChEBI" id="CHEBI:57287"/>
        <dbReference type="ChEBI" id="CHEBI:57288"/>
        <dbReference type="ChEBI" id="CHEBI:78449"/>
        <dbReference type="ChEBI" id="CHEBI:78450"/>
        <dbReference type="EC" id="2.3.1.180"/>
    </reaction>
</comment>
<keyword evidence="14" id="KW-1185">Reference proteome</keyword>
<dbReference type="HAMAP" id="MF_01815">
    <property type="entry name" value="FabH"/>
    <property type="match status" value="1"/>
</dbReference>
<dbReference type="CDD" id="cd00830">
    <property type="entry name" value="KAS_III"/>
    <property type="match status" value="1"/>
</dbReference>
<keyword evidence="9" id="KW-0511">Multifunctional enzyme</keyword>
<keyword evidence="5 9" id="KW-0276">Fatty acid metabolism</keyword>
<evidence type="ECO:0000256" key="8">
    <source>
        <dbReference type="ARBA" id="ARBA00023315"/>
    </source>
</evidence>
<feature type="domain" description="Beta-ketoacyl-[acyl-carrier-protein] synthase III C-terminal" evidence="11">
    <location>
        <begin position="230"/>
        <end position="321"/>
    </location>
</feature>
<dbReference type="GO" id="GO:0006633">
    <property type="term" value="P:fatty acid biosynthetic process"/>
    <property type="evidence" value="ECO:0007669"/>
    <property type="project" value="UniProtKB-UniRule"/>
</dbReference>
<comment type="subunit">
    <text evidence="9">Homodimer.</text>
</comment>
<gene>
    <name evidence="9" type="primary">fabH</name>
    <name evidence="13" type="ORF">CTZ28_34510</name>
</gene>
<dbReference type="InterPro" id="IPR013751">
    <property type="entry name" value="ACP_syn_III_N"/>
</dbReference>